<dbReference type="InterPro" id="IPR036291">
    <property type="entry name" value="NAD(P)-bd_dom_sf"/>
</dbReference>
<dbReference type="Pfam" id="PF14748">
    <property type="entry name" value="P5CR_dimer"/>
    <property type="match status" value="1"/>
</dbReference>
<dbReference type="Gene3D" id="1.10.3730.10">
    <property type="entry name" value="ProC C-terminal domain-like"/>
    <property type="match status" value="1"/>
</dbReference>
<dbReference type="Gene3D" id="3.40.50.720">
    <property type="entry name" value="NAD(P)-binding Rossmann-like Domain"/>
    <property type="match status" value="1"/>
</dbReference>
<proteinExistence type="inferred from homology"/>
<dbReference type="SUPFAM" id="SSF51735">
    <property type="entry name" value="NAD(P)-binding Rossmann-fold domains"/>
    <property type="match status" value="1"/>
</dbReference>
<keyword evidence="4" id="KW-0963">Cytoplasm</keyword>
<evidence type="ECO:0000256" key="4">
    <source>
        <dbReference type="HAMAP-Rule" id="MF_01925"/>
    </source>
</evidence>
<comment type="catalytic activity">
    <reaction evidence="4">
        <text>L-proline + NAD(+) = (S)-1-pyrroline-5-carboxylate + NADH + 2 H(+)</text>
        <dbReference type="Rhea" id="RHEA:14105"/>
        <dbReference type="ChEBI" id="CHEBI:15378"/>
        <dbReference type="ChEBI" id="CHEBI:17388"/>
        <dbReference type="ChEBI" id="CHEBI:57540"/>
        <dbReference type="ChEBI" id="CHEBI:57945"/>
        <dbReference type="ChEBI" id="CHEBI:60039"/>
        <dbReference type="EC" id="1.5.1.2"/>
    </reaction>
</comment>
<evidence type="ECO:0000256" key="1">
    <source>
        <dbReference type="ARBA" id="ARBA00005525"/>
    </source>
</evidence>
<keyword evidence="4" id="KW-0641">Proline biosynthesis</keyword>
<protein>
    <recommendedName>
        <fullName evidence="4">Pyrroline-5-carboxylate reductase</fullName>
        <shortName evidence="4">P5C reductase</shortName>
        <shortName evidence="4">P5CR</shortName>
        <ecNumber evidence="4">1.5.1.2</ecNumber>
    </recommendedName>
    <alternativeName>
        <fullName evidence="4">PCA reductase</fullName>
    </alternativeName>
</protein>
<dbReference type="InterPro" id="IPR029036">
    <property type="entry name" value="P5CR_dimer"/>
</dbReference>
<dbReference type="GO" id="GO:0004735">
    <property type="term" value="F:pyrroline-5-carboxylate reductase activity"/>
    <property type="evidence" value="ECO:0007669"/>
    <property type="project" value="UniProtKB-UniRule"/>
</dbReference>
<evidence type="ECO:0000259" key="6">
    <source>
        <dbReference type="Pfam" id="PF03807"/>
    </source>
</evidence>
<comment type="similarity">
    <text evidence="1 4">Belongs to the pyrroline-5-carboxylate reductase family.</text>
</comment>
<dbReference type="InterPro" id="IPR028939">
    <property type="entry name" value="P5C_Rdtase_cat_N"/>
</dbReference>
<feature type="domain" description="Pyrroline-5-carboxylate reductase catalytic N-terminal" evidence="6">
    <location>
        <begin position="14"/>
        <end position="102"/>
    </location>
</feature>
<keyword evidence="9" id="KW-1185">Reference proteome</keyword>
<evidence type="ECO:0000256" key="5">
    <source>
        <dbReference type="PIRSR" id="PIRSR000193-1"/>
    </source>
</evidence>
<evidence type="ECO:0000256" key="2">
    <source>
        <dbReference type="ARBA" id="ARBA00022857"/>
    </source>
</evidence>
<dbReference type="GO" id="GO:0005737">
    <property type="term" value="C:cytoplasm"/>
    <property type="evidence" value="ECO:0007669"/>
    <property type="project" value="UniProtKB-SubCell"/>
</dbReference>
<accession>A0A9X1DDS0</accession>
<dbReference type="EC" id="1.5.1.2" evidence="4"/>
<keyword evidence="2 4" id="KW-0521">NADP</keyword>
<evidence type="ECO:0000313" key="9">
    <source>
        <dbReference type="Proteomes" id="UP001138757"/>
    </source>
</evidence>
<dbReference type="PANTHER" id="PTHR11645">
    <property type="entry name" value="PYRROLINE-5-CARBOXYLATE REDUCTASE"/>
    <property type="match status" value="1"/>
</dbReference>
<evidence type="ECO:0000259" key="7">
    <source>
        <dbReference type="Pfam" id="PF14748"/>
    </source>
</evidence>
<evidence type="ECO:0000313" key="8">
    <source>
        <dbReference type="EMBL" id="MBT2188123.1"/>
    </source>
</evidence>
<keyword evidence="3 4" id="KW-0560">Oxidoreductase</keyword>
<dbReference type="PANTHER" id="PTHR11645:SF0">
    <property type="entry name" value="PYRROLINE-5-CARBOXYLATE REDUCTASE 3"/>
    <property type="match status" value="1"/>
</dbReference>
<gene>
    <name evidence="4" type="primary">proC</name>
    <name evidence="8" type="ORF">KK488_14300</name>
</gene>
<dbReference type="Proteomes" id="UP001138757">
    <property type="component" value="Unassembled WGS sequence"/>
</dbReference>
<comment type="catalytic activity">
    <reaction evidence="4">
        <text>L-proline + NADP(+) = (S)-1-pyrroline-5-carboxylate + NADPH + 2 H(+)</text>
        <dbReference type="Rhea" id="RHEA:14109"/>
        <dbReference type="ChEBI" id="CHEBI:15378"/>
        <dbReference type="ChEBI" id="CHEBI:17388"/>
        <dbReference type="ChEBI" id="CHEBI:57783"/>
        <dbReference type="ChEBI" id="CHEBI:58349"/>
        <dbReference type="ChEBI" id="CHEBI:60039"/>
        <dbReference type="EC" id="1.5.1.2"/>
    </reaction>
</comment>
<dbReference type="RefSeq" id="WP_214624380.1">
    <property type="nucleotide sequence ID" value="NZ_JAHGAW010000009.1"/>
</dbReference>
<dbReference type="Pfam" id="PF03807">
    <property type="entry name" value="F420_oxidored"/>
    <property type="match status" value="1"/>
</dbReference>
<comment type="pathway">
    <text evidence="4">Amino-acid biosynthesis; L-proline biosynthesis; L-proline from L-glutamate 5-semialdehyde: step 1/1.</text>
</comment>
<dbReference type="GO" id="GO:0055129">
    <property type="term" value="P:L-proline biosynthetic process"/>
    <property type="evidence" value="ECO:0007669"/>
    <property type="project" value="UniProtKB-UniRule"/>
</dbReference>
<organism evidence="8 9">
    <name type="scientific">Sphingobium nicotianae</name>
    <dbReference type="NCBI Taxonomy" id="2782607"/>
    <lineage>
        <taxon>Bacteria</taxon>
        <taxon>Pseudomonadati</taxon>
        <taxon>Pseudomonadota</taxon>
        <taxon>Alphaproteobacteria</taxon>
        <taxon>Sphingomonadales</taxon>
        <taxon>Sphingomonadaceae</taxon>
        <taxon>Sphingobium</taxon>
    </lineage>
</organism>
<sequence>MAKPDPAANWPEHILFIGCGNMAGAMLLRWLDEGLPSERVTVIRPSGKAVAPGVTVGTSLENPVAPGTLVLLGFKPQQLGLVAQDIAPLIGEGTTLLSILAGVPLARLRTAFPRSGSIIRCMPNLPVRIGKGVSILAAGPDATDDPRGLAGALCARLGLVEWLADERLFDAATALSGCGPAFVYRFIDALAAAGADLGLDSAAAARMALATVEGAGLSASASGIDPRAMADAVASKGGMTRQGLDVLDQPDGLAPLIARTLRTARDRGVELAALSEKSS</sequence>
<comment type="function">
    <text evidence="4">Catalyzes the reduction of 1-pyrroline-5-carboxylate (PCA) to L-proline.</text>
</comment>
<dbReference type="AlphaFoldDB" id="A0A9X1DDS0"/>
<comment type="caution">
    <text evidence="8">The sequence shown here is derived from an EMBL/GenBank/DDBJ whole genome shotgun (WGS) entry which is preliminary data.</text>
</comment>
<dbReference type="PIRSF" id="PIRSF000193">
    <property type="entry name" value="Pyrrol-5-carb_rd"/>
    <property type="match status" value="1"/>
</dbReference>
<reference evidence="8" key="1">
    <citation type="submission" date="2021-05" db="EMBL/GenBank/DDBJ databases">
        <title>Genome of Sphingobium sp. strain.</title>
        <authorList>
            <person name="Fan R."/>
        </authorList>
    </citation>
    <scope>NUCLEOTIDE SEQUENCE</scope>
    <source>
        <strain evidence="8">H33</strain>
    </source>
</reference>
<comment type="subcellular location">
    <subcellularLocation>
        <location evidence="4">Cytoplasm</location>
    </subcellularLocation>
</comment>
<feature type="domain" description="Pyrroline-5-carboxylate reductase dimerisation" evidence="7">
    <location>
        <begin position="166"/>
        <end position="271"/>
    </location>
</feature>
<dbReference type="HAMAP" id="MF_01925">
    <property type="entry name" value="P5C_reductase"/>
    <property type="match status" value="1"/>
</dbReference>
<name>A0A9X1DDS0_9SPHN</name>
<dbReference type="InterPro" id="IPR008927">
    <property type="entry name" value="6-PGluconate_DH-like_C_sf"/>
</dbReference>
<evidence type="ECO:0000256" key="3">
    <source>
        <dbReference type="ARBA" id="ARBA00023002"/>
    </source>
</evidence>
<dbReference type="SUPFAM" id="SSF48179">
    <property type="entry name" value="6-phosphogluconate dehydrogenase C-terminal domain-like"/>
    <property type="match status" value="1"/>
</dbReference>
<feature type="binding site" evidence="5">
    <location>
        <begin position="17"/>
        <end position="22"/>
    </location>
    <ligand>
        <name>NADP(+)</name>
        <dbReference type="ChEBI" id="CHEBI:58349"/>
    </ligand>
</feature>
<dbReference type="EMBL" id="JAHGAW010000009">
    <property type="protein sequence ID" value="MBT2188123.1"/>
    <property type="molecule type" value="Genomic_DNA"/>
</dbReference>
<keyword evidence="4" id="KW-0028">Amino-acid biosynthesis</keyword>
<dbReference type="InterPro" id="IPR000304">
    <property type="entry name" value="Pyrroline-COOH_reductase"/>
</dbReference>